<name>S3BGL0_9BURK</name>
<dbReference type="AlphaFoldDB" id="S3BGL0"/>
<organism evidence="1 2">
    <name type="scientific">Sutterella wadsworthensis HGA0223</name>
    <dbReference type="NCBI Taxonomy" id="1203554"/>
    <lineage>
        <taxon>Bacteria</taxon>
        <taxon>Pseudomonadati</taxon>
        <taxon>Pseudomonadota</taxon>
        <taxon>Betaproteobacteria</taxon>
        <taxon>Burkholderiales</taxon>
        <taxon>Sutterellaceae</taxon>
        <taxon>Sutterella</taxon>
    </lineage>
</organism>
<accession>S3BGL0</accession>
<evidence type="ECO:0000313" key="1">
    <source>
        <dbReference type="EMBL" id="EPD99581.1"/>
    </source>
</evidence>
<dbReference type="Pfam" id="PF06296">
    <property type="entry name" value="RelE"/>
    <property type="match status" value="1"/>
</dbReference>
<dbReference type="eggNOG" id="COG4737">
    <property type="taxonomic scope" value="Bacteria"/>
</dbReference>
<dbReference type="InterPro" id="IPR009387">
    <property type="entry name" value="HigB-2"/>
</dbReference>
<evidence type="ECO:0000313" key="2">
    <source>
        <dbReference type="Proteomes" id="UP000014400"/>
    </source>
</evidence>
<sequence>MRKLHCSDEMMAAACAEIAAGLTDADLGSNLYKKRIPIEGRGKSGGLRTIIASRFNGRWFILAIWAKSDLVNIPSDQLRCLKQQTVLLLELEDAAIEKLIANGSLVQILDESSTTQGV</sequence>
<comment type="caution">
    <text evidence="1">The sequence shown here is derived from an EMBL/GenBank/DDBJ whole genome shotgun (WGS) entry which is preliminary data.</text>
</comment>
<dbReference type="STRING" id="1203554.HMPREF1476_01037"/>
<keyword evidence="2" id="KW-1185">Reference proteome</keyword>
<proteinExistence type="predicted"/>
<dbReference type="EMBL" id="ATCF01000015">
    <property type="protein sequence ID" value="EPD99581.1"/>
    <property type="molecule type" value="Genomic_DNA"/>
</dbReference>
<gene>
    <name evidence="1" type="ORF">HMPREF1476_01037</name>
</gene>
<dbReference type="Proteomes" id="UP000014400">
    <property type="component" value="Unassembled WGS sequence"/>
</dbReference>
<protein>
    <submittedName>
        <fullName evidence="1">Uncharacterized protein</fullName>
    </submittedName>
</protein>
<reference evidence="1 2" key="1">
    <citation type="submission" date="2013-04" db="EMBL/GenBank/DDBJ databases">
        <title>The Genome Sequence of Sutterella wadsworthensis HGA0223.</title>
        <authorList>
            <consortium name="The Broad Institute Genomics Platform"/>
            <person name="Earl A."/>
            <person name="Ward D."/>
            <person name="Feldgarden M."/>
            <person name="Gevers D."/>
            <person name="Schmidt T.M."/>
            <person name="Dover J."/>
            <person name="Dai D."/>
            <person name="Walker B."/>
            <person name="Young S."/>
            <person name="Zeng Q."/>
            <person name="Gargeya S."/>
            <person name="Fitzgerald M."/>
            <person name="Haas B."/>
            <person name="Abouelleil A."/>
            <person name="Allen A.W."/>
            <person name="Alvarado L."/>
            <person name="Arachchi H.M."/>
            <person name="Berlin A.M."/>
            <person name="Chapman S.B."/>
            <person name="Gainer-Dewar J."/>
            <person name="Goldberg J."/>
            <person name="Griggs A."/>
            <person name="Gujja S."/>
            <person name="Hansen M."/>
            <person name="Howarth C."/>
            <person name="Imamovic A."/>
            <person name="Ireland A."/>
            <person name="Larimer J."/>
            <person name="McCowan C."/>
            <person name="Murphy C."/>
            <person name="Pearson M."/>
            <person name="Poon T.W."/>
            <person name="Priest M."/>
            <person name="Roberts A."/>
            <person name="Saif S."/>
            <person name="Shea T."/>
            <person name="Sisk P."/>
            <person name="Sykes S."/>
            <person name="Wortman J."/>
            <person name="Nusbaum C."/>
            <person name="Birren B."/>
        </authorList>
    </citation>
    <scope>NUCLEOTIDE SEQUENCE [LARGE SCALE GENOMIC DNA]</scope>
    <source>
        <strain evidence="1 2">HGA0223</strain>
    </source>
</reference>
<dbReference type="HOGENOM" id="CLU_132631_1_0_4"/>